<evidence type="ECO:0000313" key="1">
    <source>
        <dbReference type="EMBL" id="GGM07361.1"/>
    </source>
</evidence>
<name>A0ABQ2GRD9_9DEIO</name>
<sequence length="79" mass="8945">MTEDRLNTLMDSEAYWTALAMKEQGSRFYRALGEALDAADIPNRRRIYQTWPDALWDFYLRGLRLEAGEVSPSVGGSSG</sequence>
<dbReference type="EMBL" id="BMOM01000008">
    <property type="protein sequence ID" value="GGM07361.1"/>
    <property type="molecule type" value="Genomic_DNA"/>
</dbReference>
<evidence type="ECO:0000313" key="2">
    <source>
        <dbReference type="Proteomes" id="UP000661918"/>
    </source>
</evidence>
<keyword evidence="2" id="KW-1185">Reference proteome</keyword>
<dbReference type="Proteomes" id="UP000661918">
    <property type="component" value="Unassembled WGS sequence"/>
</dbReference>
<organism evidence="1 2">
    <name type="scientific">Deinococcus aerophilus</name>
    <dbReference type="NCBI Taxonomy" id="522488"/>
    <lineage>
        <taxon>Bacteria</taxon>
        <taxon>Thermotogati</taxon>
        <taxon>Deinococcota</taxon>
        <taxon>Deinococci</taxon>
        <taxon>Deinococcales</taxon>
        <taxon>Deinococcaceae</taxon>
        <taxon>Deinococcus</taxon>
    </lineage>
</organism>
<gene>
    <name evidence="1" type="ORF">GCM10010841_14480</name>
</gene>
<dbReference type="RefSeq" id="WP_188902892.1">
    <property type="nucleotide sequence ID" value="NZ_BMOM01000008.1"/>
</dbReference>
<proteinExistence type="predicted"/>
<comment type="caution">
    <text evidence="1">The sequence shown here is derived from an EMBL/GenBank/DDBJ whole genome shotgun (WGS) entry which is preliminary data.</text>
</comment>
<protein>
    <submittedName>
        <fullName evidence="1">Uncharacterized protein</fullName>
    </submittedName>
</protein>
<reference evidence="2" key="1">
    <citation type="journal article" date="2019" name="Int. J. Syst. Evol. Microbiol.">
        <title>The Global Catalogue of Microorganisms (GCM) 10K type strain sequencing project: providing services to taxonomists for standard genome sequencing and annotation.</title>
        <authorList>
            <consortium name="The Broad Institute Genomics Platform"/>
            <consortium name="The Broad Institute Genome Sequencing Center for Infectious Disease"/>
            <person name="Wu L."/>
            <person name="Ma J."/>
        </authorList>
    </citation>
    <scope>NUCLEOTIDE SEQUENCE [LARGE SCALE GENOMIC DNA]</scope>
    <source>
        <strain evidence="2">JCM 15443</strain>
    </source>
</reference>
<accession>A0ABQ2GRD9</accession>